<sequence>MKKFNRNVLLVMVILICGIFFYSAKGFTFFNTDVQESLVLFTQINLKNDFTDAAKIGMGDSTVQADWQSNYQRLNQQYFKNEFRGQLPDEKIKQLMDAELTMNKRRKIQVDDIKVDGDTASATVSISKVNYSDIVDNAVKNVKDTEASNGTLSAEDFSAALADELIKGFNDAAPTDDMTSFSVDVKKVLINNSADKSANSANWLAMYVIPKIAGHCWYPQDVDDFFGKLSKAIES</sequence>
<dbReference type="AlphaFoldDB" id="A0A4R3K7Y7"/>
<comment type="caution">
    <text evidence="1">The sequence shown here is derived from an EMBL/GenBank/DDBJ whole genome shotgun (WGS) entry which is preliminary data.</text>
</comment>
<gene>
    <name evidence="1" type="ORF">EDC37_10838</name>
</gene>
<dbReference type="Proteomes" id="UP000295188">
    <property type="component" value="Unassembled WGS sequence"/>
</dbReference>
<dbReference type="RefSeq" id="WP_132549341.1">
    <property type="nucleotide sequence ID" value="NZ_SMAA01000008.1"/>
</dbReference>
<proteinExistence type="predicted"/>
<organism evidence="1 2">
    <name type="scientific">Pectinatus cerevisiiphilus</name>
    <dbReference type="NCBI Taxonomy" id="86956"/>
    <lineage>
        <taxon>Bacteria</taxon>
        <taxon>Bacillati</taxon>
        <taxon>Bacillota</taxon>
        <taxon>Negativicutes</taxon>
        <taxon>Selenomonadales</taxon>
        <taxon>Selenomonadaceae</taxon>
        <taxon>Pectinatus</taxon>
    </lineage>
</organism>
<evidence type="ECO:0000313" key="1">
    <source>
        <dbReference type="EMBL" id="TCS78979.1"/>
    </source>
</evidence>
<protein>
    <submittedName>
        <fullName evidence="1">Uncharacterized protein</fullName>
    </submittedName>
</protein>
<accession>A0A4R3K7Y7</accession>
<dbReference type="EMBL" id="SMAA01000008">
    <property type="protein sequence ID" value="TCS78979.1"/>
    <property type="molecule type" value="Genomic_DNA"/>
</dbReference>
<evidence type="ECO:0000313" key="2">
    <source>
        <dbReference type="Proteomes" id="UP000295188"/>
    </source>
</evidence>
<reference evidence="1 2" key="1">
    <citation type="submission" date="2019-03" db="EMBL/GenBank/DDBJ databases">
        <title>Genomic Encyclopedia of Type Strains, Phase IV (KMG-IV): sequencing the most valuable type-strain genomes for metagenomic binning, comparative biology and taxonomic classification.</title>
        <authorList>
            <person name="Goeker M."/>
        </authorList>
    </citation>
    <scope>NUCLEOTIDE SEQUENCE [LARGE SCALE GENOMIC DNA]</scope>
    <source>
        <strain evidence="1 2">DSM 20467</strain>
    </source>
</reference>
<keyword evidence="2" id="KW-1185">Reference proteome</keyword>
<name>A0A4R3K7Y7_9FIRM</name>
<dbReference type="OrthoDB" id="4426207at2"/>